<dbReference type="EMBL" id="LBZM01000009">
    <property type="protein sequence ID" value="KKR72236.1"/>
    <property type="molecule type" value="Genomic_DNA"/>
</dbReference>
<sequence length="259" mass="30400">MYKLRRKLFSQNFLHSRKLISKLIRNSSIGKNDFFLEIGPGEGGITRQLIQQAQYVLAVEIDLHWYNYLQEKFNDADNLSLCHADILNFKLPTIPYKVFSNIPFSIEGKIIRLLIDAQNPPEDCYLVVMKELAYRLSAPYRENLFSITHKPWFDFSITYHFERTDFTPIPNVDAVLFRFVKRNDPLIPWNERKNYQKFITIGFGQGLPIIQNLKKYFGKTVALDLISTSRISKKTKPSELSLQQWISLYQRLRTTISNP</sequence>
<dbReference type="GO" id="GO:0003723">
    <property type="term" value="F:RNA binding"/>
    <property type="evidence" value="ECO:0007669"/>
    <property type="project" value="UniProtKB-UniRule"/>
</dbReference>
<dbReference type="Pfam" id="PF00398">
    <property type="entry name" value="RrnaAD"/>
    <property type="match status" value="1"/>
</dbReference>
<gene>
    <name evidence="7" type="ORF">UU14_C0009G0017</name>
</gene>
<evidence type="ECO:0000313" key="7">
    <source>
        <dbReference type="EMBL" id="KKR72236.1"/>
    </source>
</evidence>
<keyword evidence="4 5" id="KW-0694">RNA-binding</keyword>
<keyword evidence="3 5" id="KW-0949">S-adenosyl-L-methionine</keyword>
<dbReference type="Gene3D" id="3.40.50.150">
    <property type="entry name" value="Vaccinia Virus protein VP39"/>
    <property type="match status" value="1"/>
</dbReference>
<dbReference type="PANTHER" id="PTHR11727:SF7">
    <property type="entry name" value="DIMETHYLADENOSINE TRANSFERASE-RELATED"/>
    <property type="match status" value="1"/>
</dbReference>
<dbReference type="InterPro" id="IPR020598">
    <property type="entry name" value="rRNA_Ade_methylase_Trfase_N"/>
</dbReference>
<dbReference type="GO" id="GO:0000179">
    <property type="term" value="F:rRNA (adenine-N6,N6-)-dimethyltransferase activity"/>
    <property type="evidence" value="ECO:0007669"/>
    <property type="project" value="UniProtKB-UniRule"/>
</dbReference>
<organism evidence="7 8">
    <name type="scientific">Candidatus Roizmanbacteria bacterium GW2011_GWB1_40_7</name>
    <dbReference type="NCBI Taxonomy" id="1618482"/>
    <lineage>
        <taxon>Bacteria</taxon>
        <taxon>Candidatus Roizmaniibacteriota</taxon>
    </lineage>
</organism>
<dbReference type="Gene3D" id="1.10.8.100">
    <property type="entry name" value="Ribosomal RNA adenine dimethylase-like, domain 2"/>
    <property type="match status" value="1"/>
</dbReference>
<accession>A0A0G0TBQ5</accession>
<feature type="domain" description="Ribosomal RNA adenine methylase transferase N-terminal" evidence="6">
    <location>
        <begin position="19"/>
        <end position="183"/>
    </location>
</feature>
<proteinExistence type="inferred from homology"/>
<evidence type="ECO:0000256" key="3">
    <source>
        <dbReference type="ARBA" id="ARBA00022691"/>
    </source>
</evidence>
<feature type="binding site" evidence="5">
    <location>
        <position position="39"/>
    </location>
    <ligand>
        <name>S-adenosyl-L-methionine</name>
        <dbReference type="ChEBI" id="CHEBI:59789"/>
    </ligand>
</feature>
<evidence type="ECO:0000313" key="8">
    <source>
        <dbReference type="Proteomes" id="UP000034664"/>
    </source>
</evidence>
<feature type="binding site" evidence="5">
    <location>
        <position position="85"/>
    </location>
    <ligand>
        <name>S-adenosyl-L-methionine</name>
        <dbReference type="ChEBI" id="CHEBI:59789"/>
    </ligand>
</feature>
<evidence type="ECO:0000259" key="6">
    <source>
        <dbReference type="SMART" id="SM00650"/>
    </source>
</evidence>
<comment type="caution">
    <text evidence="7">The sequence shown here is derived from an EMBL/GenBank/DDBJ whole genome shotgun (WGS) entry which is preliminary data.</text>
</comment>
<dbReference type="GO" id="GO:0005829">
    <property type="term" value="C:cytosol"/>
    <property type="evidence" value="ECO:0007669"/>
    <property type="project" value="TreeGrafter"/>
</dbReference>
<dbReference type="SMART" id="SM00650">
    <property type="entry name" value="rADc"/>
    <property type="match status" value="1"/>
</dbReference>
<feature type="binding site" evidence="5">
    <location>
        <position position="60"/>
    </location>
    <ligand>
        <name>S-adenosyl-L-methionine</name>
        <dbReference type="ChEBI" id="CHEBI:59789"/>
    </ligand>
</feature>
<dbReference type="InterPro" id="IPR023165">
    <property type="entry name" value="rRNA_Ade_diMease-like_C"/>
</dbReference>
<dbReference type="AlphaFoldDB" id="A0A0G0TBQ5"/>
<dbReference type="InterPro" id="IPR001737">
    <property type="entry name" value="KsgA/Erm"/>
</dbReference>
<keyword evidence="2 5" id="KW-0808">Transferase</keyword>
<dbReference type="InterPro" id="IPR029063">
    <property type="entry name" value="SAM-dependent_MTases_sf"/>
</dbReference>
<dbReference type="NCBIfam" id="NF000499">
    <property type="entry name" value="Erm23S_rRNA_broad"/>
    <property type="match status" value="1"/>
</dbReference>
<evidence type="ECO:0000256" key="4">
    <source>
        <dbReference type="ARBA" id="ARBA00022884"/>
    </source>
</evidence>
<feature type="binding site" evidence="5">
    <location>
        <position position="12"/>
    </location>
    <ligand>
        <name>S-adenosyl-L-methionine</name>
        <dbReference type="ChEBI" id="CHEBI:59789"/>
    </ligand>
</feature>
<evidence type="ECO:0000256" key="2">
    <source>
        <dbReference type="ARBA" id="ARBA00022679"/>
    </source>
</evidence>
<comment type="similarity">
    <text evidence="5">Belongs to the class I-like SAM-binding methyltransferase superfamily. rRNA adenine N(6)-methyltransferase family.</text>
</comment>
<dbReference type="SUPFAM" id="SSF53335">
    <property type="entry name" value="S-adenosyl-L-methionine-dependent methyltransferases"/>
    <property type="match status" value="1"/>
</dbReference>
<keyword evidence="1 5" id="KW-0489">Methyltransferase</keyword>
<dbReference type="PANTHER" id="PTHR11727">
    <property type="entry name" value="DIMETHYLADENOSINE TRANSFERASE"/>
    <property type="match status" value="1"/>
</dbReference>
<evidence type="ECO:0000256" key="1">
    <source>
        <dbReference type="ARBA" id="ARBA00022603"/>
    </source>
</evidence>
<name>A0A0G0TBQ5_9BACT</name>
<dbReference type="PROSITE" id="PS51689">
    <property type="entry name" value="SAM_RNA_A_N6_MT"/>
    <property type="match status" value="1"/>
</dbReference>
<reference evidence="7 8" key="1">
    <citation type="journal article" date="2015" name="Nature">
        <title>rRNA introns, odd ribosomes, and small enigmatic genomes across a large radiation of phyla.</title>
        <authorList>
            <person name="Brown C.T."/>
            <person name="Hug L.A."/>
            <person name="Thomas B.C."/>
            <person name="Sharon I."/>
            <person name="Castelle C.J."/>
            <person name="Singh A."/>
            <person name="Wilkins M.J."/>
            <person name="Williams K.H."/>
            <person name="Banfield J.F."/>
        </authorList>
    </citation>
    <scope>NUCLEOTIDE SEQUENCE [LARGE SCALE GENOMIC DNA]</scope>
</reference>
<evidence type="ECO:0000256" key="5">
    <source>
        <dbReference type="PROSITE-ProRule" id="PRU01026"/>
    </source>
</evidence>
<dbReference type="Proteomes" id="UP000034664">
    <property type="component" value="Unassembled WGS sequence"/>
</dbReference>
<feature type="binding site" evidence="5">
    <location>
        <position position="14"/>
    </location>
    <ligand>
        <name>S-adenosyl-L-methionine</name>
        <dbReference type="ChEBI" id="CHEBI:59789"/>
    </ligand>
</feature>
<protein>
    <submittedName>
        <fullName evidence="7">rRNA (Adenine-N(6)-)-methyltransferase</fullName>
    </submittedName>
</protein>
<feature type="binding site" evidence="5">
    <location>
        <position position="101"/>
    </location>
    <ligand>
        <name>S-adenosyl-L-methionine</name>
        <dbReference type="ChEBI" id="CHEBI:59789"/>
    </ligand>
</feature>